<evidence type="ECO:0000313" key="7">
    <source>
        <dbReference type="EMBL" id="CAF3872743.1"/>
    </source>
</evidence>
<dbReference type="OrthoDB" id="65596at2759"/>
<feature type="compositionally biased region" description="Basic and acidic residues" evidence="4">
    <location>
        <begin position="539"/>
        <end position="563"/>
    </location>
</feature>
<dbReference type="GO" id="GO:0005829">
    <property type="term" value="C:cytosol"/>
    <property type="evidence" value="ECO:0007669"/>
    <property type="project" value="TreeGrafter"/>
</dbReference>
<dbReference type="GO" id="GO:0004843">
    <property type="term" value="F:cysteine-type deubiquitinase activity"/>
    <property type="evidence" value="ECO:0007669"/>
    <property type="project" value="UniProtKB-UniRule"/>
</dbReference>
<dbReference type="PANTHER" id="PTHR13312:SF0">
    <property type="entry name" value="UBIQUITIN THIOESTERASE OTU1"/>
    <property type="match status" value="1"/>
</dbReference>
<comment type="caution">
    <text evidence="6">The sequence shown here is derived from an EMBL/GenBank/DDBJ whole genome shotgun (WGS) entry which is preliminary data.</text>
</comment>
<keyword evidence="3" id="KW-0788">Thiol protease</keyword>
<keyword evidence="3" id="KW-0963">Cytoplasm</keyword>
<evidence type="ECO:0000313" key="8">
    <source>
        <dbReference type="Proteomes" id="UP000663829"/>
    </source>
</evidence>
<keyword evidence="8" id="KW-1185">Reference proteome</keyword>
<dbReference type="Gene3D" id="3.90.70.80">
    <property type="match status" value="1"/>
</dbReference>
<evidence type="ECO:0000313" key="6">
    <source>
        <dbReference type="EMBL" id="CAF1108225.1"/>
    </source>
</evidence>
<dbReference type="GO" id="GO:0016579">
    <property type="term" value="P:protein deubiquitination"/>
    <property type="evidence" value="ECO:0007669"/>
    <property type="project" value="TreeGrafter"/>
</dbReference>
<dbReference type="Proteomes" id="UP000663829">
    <property type="component" value="Unassembled WGS sequence"/>
</dbReference>
<dbReference type="PANTHER" id="PTHR13312">
    <property type="entry name" value="HIV-INDUCED PROTEIN-7-LIKE PROTEASE"/>
    <property type="match status" value="1"/>
</dbReference>
<feature type="compositionally biased region" description="Polar residues" evidence="4">
    <location>
        <begin position="522"/>
        <end position="534"/>
    </location>
</feature>
<dbReference type="GO" id="GO:0005634">
    <property type="term" value="C:nucleus"/>
    <property type="evidence" value="ECO:0007669"/>
    <property type="project" value="TreeGrafter"/>
</dbReference>
<dbReference type="EC" id="3.4.19.12" evidence="3"/>
<dbReference type="InterPro" id="IPR038765">
    <property type="entry name" value="Papain-like_cys_pep_sf"/>
</dbReference>
<keyword evidence="3" id="KW-0645">Protease</keyword>
<dbReference type="GO" id="GO:0036503">
    <property type="term" value="P:ERAD pathway"/>
    <property type="evidence" value="ECO:0007669"/>
    <property type="project" value="TreeGrafter"/>
</dbReference>
<feature type="region of interest" description="Disordered" evidence="4">
    <location>
        <begin position="475"/>
        <end position="568"/>
    </location>
</feature>
<dbReference type="EMBL" id="CAJNOQ010005693">
    <property type="protein sequence ID" value="CAF1108225.1"/>
    <property type="molecule type" value="Genomic_DNA"/>
</dbReference>
<dbReference type="Proteomes" id="UP000681722">
    <property type="component" value="Unassembled WGS sequence"/>
</dbReference>
<keyword evidence="2 3" id="KW-0378">Hydrolase</keyword>
<proteinExistence type="predicted"/>
<dbReference type="PROSITE" id="PS50802">
    <property type="entry name" value="OTU"/>
    <property type="match status" value="1"/>
</dbReference>
<evidence type="ECO:0000256" key="2">
    <source>
        <dbReference type="ARBA" id="ARBA00022801"/>
    </source>
</evidence>
<sequence>MQRWFPHHKLIDIVDEVDKLKRHCGYISLIDYLTMFDNNRQPTLEECLAKRSEIMLDALNHMSFDTFLDATMPECKFLSTLAANTERSTFISQMTNLNLQHKAEIFLDVKDRFNKAQNYMSSIDYSTMFNDDPQPTLENITAQTTKITLDALNRVSVDEFFGSVMCENINMLKNQCAKETSFPNLSSIQSSPKLCYLSVPRDHSCCFTSLYFLLVSSVDDYRFRSDPNYRFVCTQELRNIIAQVIEQNPSTYTDEILEKSRRDYCQWLRHPDMWGGDIELSICSNLYFVEICVINLHLQNPNEAIYRIGENDGHPTRIFLTYDGKHYNPTFTCINNEVHKRTRCDDIEIMTLAQNKQIEDYELSTLVISTEMESVTPQTMDLKTQLMVNNLTDFVNTLKEKCSYISPIDYLTMFDNNRQPTSEELNAKYTEIMMDALHHMSCDTLVNGMSEFISDMISELGQNLDILSKTMYSTTPHMMSDDENNISSSNAQQQQQQQVDKKEMHSLSSLSLSPTDSKVRISLSTNTSRSSDVNSDGLLPEKRSKRREDDIIVRTSKDLDRLPDSGTPYQQKRVETWTAANVSQFLLDNNLDKMAMLLENSDGNTLLEVYQSCKTNRPKMYDYLNEELQCNHKTTMPVTEYHRFISELRRYIKTSSACTIF</sequence>
<comment type="catalytic activity">
    <reaction evidence="1 3">
        <text>Thiol-dependent hydrolysis of ester, thioester, amide, peptide and isopeptide bonds formed by the C-terminal Gly of ubiquitin (a 76-residue protein attached to proteins as an intracellular targeting signal).</text>
        <dbReference type="EC" id="3.4.19.12"/>
    </reaction>
</comment>
<evidence type="ECO:0000259" key="5">
    <source>
        <dbReference type="PROSITE" id="PS50802"/>
    </source>
</evidence>
<gene>
    <name evidence="6" type="ORF">GPM918_LOCUS19099</name>
    <name evidence="7" type="ORF">SRO942_LOCUS19095</name>
</gene>
<dbReference type="AlphaFoldDB" id="A0A814PMZ4"/>
<accession>A0A814PMZ4</accession>
<reference evidence="6" key="1">
    <citation type="submission" date="2021-02" db="EMBL/GenBank/DDBJ databases">
        <authorList>
            <person name="Nowell W R."/>
        </authorList>
    </citation>
    <scope>NUCLEOTIDE SEQUENCE</scope>
</reference>
<comment type="subcellular location">
    <subcellularLocation>
        <location evidence="3">Cytoplasm</location>
    </subcellularLocation>
</comment>
<dbReference type="EMBL" id="CAJOBC010005692">
    <property type="protein sequence ID" value="CAF3872743.1"/>
    <property type="molecule type" value="Genomic_DNA"/>
</dbReference>
<organism evidence="6 8">
    <name type="scientific">Didymodactylos carnosus</name>
    <dbReference type="NCBI Taxonomy" id="1234261"/>
    <lineage>
        <taxon>Eukaryota</taxon>
        <taxon>Metazoa</taxon>
        <taxon>Spiralia</taxon>
        <taxon>Gnathifera</taxon>
        <taxon>Rotifera</taxon>
        <taxon>Eurotatoria</taxon>
        <taxon>Bdelloidea</taxon>
        <taxon>Philodinida</taxon>
        <taxon>Philodinidae</taxon>
        <taxon>Didymodactylos</taxon>
    </lineage>
</organism>
<keyword evidence="3" id="KW-0833">Ubl conjugation pathway</keyword>
<dbReference type="SUPFAM" id="SSF54001">
    <property type="entry name" value="Cysteine proteinases"/>
    <property type="match status" value="1"/>
</dbReference>
<dbReference type="GO" id="GO:0030968">
    <property type="term" value="P:endoplasmic reticulum unfolded protein response"/>
    <property type="evidence" value="ECO:0007669"/>
    <property type="project" value="TreeGrafter"/>
</dbReference>
<dbReference type="Pfam" id="PF02338">
    <property type="entry name" value="OTU"/>
    <property type="match status" value="1"/>
</dbReference>
<feature type="domain" description="OTU" evidence="5">
    <location>
        <begin position="194"/>
        <end position="333"/>
    </location>
</feature>
<evidence type="ECO:0000256" key="4">
    <source>
        <dbReference type="SAM" id="MobiDB-lite"/>
    </source>
</evidence>
<comment type="function">
    <text evidence="3">Hydrolase that can remove conjugated ubiquitin from proteins and may therefore play an important regulatory role at the level of protein turnover by preventing degradation.</text>
</comment>
<dbReference type="InterPro" id="IPR003323">
    <property type="entry name" value="OTU_dom"/>
</dbReference>
<protein>
    <recommendedName>
        <fullName evidence="3">Ubiquitin thioesterase OTU</fullName>
        <ecNumber evidence="3">3.4.19.12</ecNumber>
    </recommendedName>
</protein>
<name>A0A814PMZ4_9BILA</name>
<evidence type="ECO:0000256" key="1">
    <source>
        <dbReference type="ARBA" id="ARBA00000707"/>
    </source>
</evidence>
<evidence type="ECO:0000256" key="3">
    <source>
        <dbReference type="RuleBase" id="RU367104"/>
    </source>
</evidence>